<accession>A0A6C0B8W1</accession>
<dbReference type="InterPro" id="IPR011735">
    <property type="entry name" value="WlaTC/HtrL_glycosyltransf"/>
</dbReference>
<name>A0A6C0B8W1_9ZZZZ</name>
<organism evidence="1">
    <name type="scientific">viral metagenome</name>
    <dbReference type="NCBI Taxonomy" id="1070528"/>
    <lineage>
        <taxon>unclassified sequences</taxon>
        <taxon>metagenomes</taxon>
        <taxon>organismal metagenomes</taxon>
    </lineage>
</organism>
<protein>
    <recommendedName>
        <fullName evidence="2">Nucleotide-diphospho-sugar transferase domain-containing protein</fullName>
    </recommendedName>
</protein>
<dbReference type="Pfam" id="PF09612">
    <property type="entry name" value="HtrL_YibB"/>
    <property type="match status" value="1"/>
</dbReference>
<proteinExistence type="predicted"/>
<dbReference type="EMBL" id="MN739094">
    <property type="protein sequence ID" value="QHS88141.1"/>
    <property type="molecule type" value="Genomic_DNA"/>
</dbReference>
<dbReference type="AlphaFoldDB" id="A0A6C0B8W1"/>
<sequence length="233" mass="27525">MYPVTCVSGFWKVNNKHGNNYATWFQHSLKINCPYVFFGDKETIEMIKPFRDGLPTFYVECTIQDFVTYKFKNRMITHPIHCPSVELNLIWNEKIFLIQKALELNPFHSDFFCWIDAGICIYRNTPPPSIPFPTIDLNTLPTTQFIYTSSLPYIESNVTNTHHYHHISGTYMLHKNIINNFATLYEHYLNALLHTNNIWTDQVILTHIYKNHKHLFYKLGDGYGEIVHLLFKQ</sequence>
<reference evidence="1" key="1">
    <citation type="journal article" date="2020" name="Nature">
        <title>Giant virus diversity and host interactions through global metagenomics.</title>
        <authorList>
            <person name="Schulz F."/>
            <person name="Roux S."/>
            <person name="Paez-Espino D."/>
            <person name="Jungbluth S."/>
            <person name="Walsh D.A."/>
            <person name="Denef V.J."/>
            <person name="McMahon K.D."/>
            <person name="Konstantinidis K.T."/>
            <person name="Eloe-Fadrosh E.A."/>
            <person name="Kyrpides N.C."/>
            <person name="Woyke T."/>
        </authorList>
    </citation>
    <scope>NUCLEOTIDE SEQUENCE</scope>
    <source>
        <strain evidence="1">GVMAG-M-3300010158-55</strain>
    </source>
</reference>
<evidence type="ECO:0008006" key="2">
    <source>
        <dbReference type="Google" id="ProtNLM"/>
    </source>
</evidence>
<evidence type="ECO:0000313" key="1">
    <source>
        <dbReference type="EMBL" id="QHS88141.1"/>
    </source>
</evidence>